<keyword evidence="3" id="KW-0998">Cell outer membrane</keyword>
<dbReference type="EMBL" id="JAVLVU010000001">
    <property type="protein sequence ID" value="MDT3403215.1"/>
    <property type="molecule type" value="Genomic_DNA"/>
</dbReference>
<evidence type="ECO:0000256" key="2">
    <source>
        <dbReference type="ARBA" id="ARBA00023136"/>
    </source>
</evidence>
<evidence type="ECO:0000313" key="7">
    <source>
        <dbReference type="Proteomes" id="UP001258315"/>
    </source>
</evidence>
<comment type="subcellular location">
    <subcellularLocation>
        <location evidence="1">Cell outer membrane</location>
    </subcellularLocation>
</comment>
<dbReference type="SUPFAM" id="SSF49452">
    <property type="entry name" value="Starch-binding domain-like"/>
    <property type="match status" value="1"/>
</dbReference>
<proteinExistence type="predicted"/>
<organism evidence="6 7">
    <name type="scientific">Mucilaginibacter terrae</name>
    <dbReference type="NCBI Taxonomy" id="1955052"/>
    <lineage>
        <taxon>Bacteria</taxon>
        <taxon>Pseudomonadati</taxon>
        <taxon>Bacteroidota</taxon>
        <taxon>Sphingobacteriia</taxon>
        <taxon>Sphingobacteriales</taxon>
        <taxon>Sphingobacteriaceae</taxon>
        <taxon>Mucilaginibacter</taxon>
    </lineage>
</organism>
<evidence type="ECO:0000256" key="4">
    <source>
        <dbReference type="SAM" id="SignalP"/>
    </source>
</evidence>
<keyword evidence="2" id="KW-0472">Membrane</keyword>
<dbReference type="Pfam" id="PF13620">
    <property type="entry name" value="CarboxypepD_reg"/>
    <property type="match status" value="1"/>
</dbReference>
<feature type="domain" description="Outer membrane protein beta-barrel" evidence="5">
    <location>
        <begin position="380"/>
        <end position="786"/>
    </location>
</feature>
<keyword evidence="4" id="KW-0732">Signal</keyword>
<dbReference type="Gene3D" id="2.60.40.1120">
    <property type="entry name" value="Carboxypeptidase-like, regulatory domain"/>
    <property type="match status" value="1"/>
</dbReference>
<feature type="signal peptide" evidence="4">
    <location>
        <begin position="1"/>
        <end position="19"/>
    </location>
</feature>
<evidence type="ECO:0000256" key="3">
    <source>
        <dbReference type="ARBA" id="ARBA00023237"/>
    </source>
</evidence>
<sequence>MLKLTALSCLIFISTMVAAQTGNINGKITDAQSEALNAATVTLTGYPDSSIRKNTLANAEGKFSFANLAFGKYRMSISLMGYNKYTSEPIAVDAGNASVNLPVIILTPSSTMLKGVEVTSKKAFVEQKIDRVVVNPDALIANAGTAAFEVLSQSPGVQIDQNGAISFKGKNGVQVFIDDKPTYLSGADLESYLRSLPSSSLDQIELMANPPAKYDAAGNAGVINIKLKKNKAIGFNGALNVAATRGRYTRTNNSVNFNYRHNKLNLFGNLSYNYQNTFTDLDINRRYLNADGSSRGFFAQNSFIRRTGHGLSSKVGADYYASDNTTLGIVLTGTLRPGGNNVNNVSDLLNASGKLDSTIVALNKQDSKFRNGGVNANYRHQFGKTGRQVTADVDYIAYSTDNDQLFDNYTYLPGRVFKSQDILTGKLPAHIDIFSLKSDYTHPFKGGYNFDAGVKASYTKTDNVADYTLMANNITRPDYDKSNHFIYKENINAAYVNLSKEFKKISFQAGLRLENTQSDGHQLGNIEKPDSAFTRRYTNLFPTFYVSYKVDTSSNNQLGFNFGRRINRPFYQDLNPFISPLDKFTYYVGNPFLKPTFSNVFSLSHTYKNKITTTLSYSKDRDQVNETIEIINGTYYSRPGNLGNITVKSVSVNANHDFAKWLTFSGYTEVTNIHSVSDFYTGRLDTKGTFWFVQPTLQFKLTKTWTAELNGMYRTKITNAQFILRETGRINAGVQKKLSTASTLKLNVNDIFYSNINRGIINNLANTEANWTNRTDSRFITVSYSYRFGKAISNQRKHDANGAGDEQNRVKGS</sequence>
<reference evidence="7" key="1">
    <citation type="submission" date="2023-07" db="EMBL/GenBank/DDBJ databases">
        <title>Functional and genomic diversity of the sorghum phyllosphere microbiome.</title>
        <authorList>
            <person name="Shade A."/>
        </authorList>
    </citation>
    <scope>NUCLEOTIDE SEQUENCE [LARGE SCALE GENOMIC DNA]</scope>
    <source>
        <strain evidence="7">SORGH_AS_0422</strain>
    </source>
</reference>
<dbReference type="SUPFAM" id="SSF56935">
    <property type="entry name" value="Porins"/>
    <property type="match status" value="1"/>
</dbReference>
<dbReference type="Gene3D" id="2.170.130.10">
    <property type="entry name" value="TonB-dependent receptor, plug domain"/>
    <property type="match status" value="1"/>
</dbReference>
<accession>A0ABU3GTW5</accession>
<feature type="chain" id="PRO_5045685814" description="Outer membrane protein beta-barrel domain-containing protein" evidence="4">
    <location>
        <begin position="20"/>
        <end position="813"/>
    </location>
</feature>
<dbReference type="InterPro" id="IPR013784">
    <property type="entry name" value="Carb-bd-like_fold"/>
</dbReference>
<evidence type="ECO:0000259" key="5">
    <source>
        <dbReference type="Pfam" id="PF14905"/>
    </source>
</evidence>
<dbReference type="Proteomes" id="UP001258315">
    <property type="component" value="Unassembled WGS sequence"/>
</dbReference>
<dbReference type="Gene3D" id="2.40.170.20">
    <property type="entry name" value="TonB-dependent receptor, beta-barrel domain"/>
    <property type="match status" value="1"/>
</dbReference>
<keyword evidence="7" id="KW-1185">Reference proteome</keyword>
<dbReference type="InterPro" id="IPR037066">
    <property type="entry name" value="Plug_dom_sf"/>
</dbReference>
<dbReference type="RefSeq" id="WP_311950020.1">
    <property type="nucleotide sequence ID" value="NZ_JAVLVU010000001.1"/>
</dbReference>
<evidence type="ECO:0000313" key="6">
    <source>
        <dbReference type="EMBL" id="MDT3403215.1"/>
    </source>
</evidence>
<dbReference type="Pfam" id="PF14905">
    <property type="entry name" value="OMP_b-brl_3"/>
    <property type="match status" value="1"/>
</dbReference>
<dbReference type="InterPro" id="IPR041700">
    <property type="entry name" value="OMP_b-brl_3"/>
</dbReference>
<evidence type="ECO:0000256" key="1">
    <source>
        <dbReference type="ARBA" id="ARBA00004442"/>
    </source>
</evidence>
<comment type="caution">
    <text evidence="6">The sequence shown here is derived from an EMBL/GenBank/DDBJ whole genome shotgun (WGS) entry which is preliminary data.</text>
</comment>
<dbReference type="InterPro" id="IPR036942">
    <property type="entry name" value="Beta-barrel_TonB_sf"/>
</dbReference>
<name>A0ABU3GTW5_9SPHI</name>
<protein>
    <recommendedName>
        <fullName evidence="5">Outer membrane protein beta-barrel domain-containing protein</fullName>
    </recommendedName>
</protein>
<gene>
    <name evidence="6" type="ORF">QE417_002287</name>
</gene>